<keyword evidence="1" id="KW-1185">Reference proteome</keyword>
<name>A0A0M3ID82_ASCLU</name>
<reference evidence="2" key="1">
    <citation type="submission" date="2017-02" db="UniProtKB">
        <authorList>
            <consortium name="WormBaseParasite"/>
        </authorList>
    </citation>
    <scope>IDENTIFICATION</scope>
</reference>
<dbReference type="Proteomes" id="UP000036681">
    <property type="component" value="Unplaced"/>
</dbReference>
<evidence type="ECO:0000313" key="1">
    <source>
        <dbReference type="Proteomes" id="UP000036681"/>
    </source>
</evidence>
<evidence type="ECO:0000313" key="2">
    <source>
        <dbReference type="WBParaSite" id="ALUE_0001595301-mRNA-1"/>
    </source>
</evidence>
<proteinExistence type="predicted"/>
<dbReference type="AlphaFoldDB" id="A0A0M3ID82"/>
<accession>A0A0M3ID82</accession>
<organism evidence="1 2">
    <name type="scientific">Ascaris lumbricoides</name>
    <name type="common">Giant roundworm</name>
    <dbReference type="NCBI Taxonomy" id="6252"/>
    <lineage>
        <taxon>Eukaryota</taxon>
        <taxon>Metazoa</taxon>
        <taxon>Ecdysozoa</taxon>
        <taxon>Nematoda</taxon>
        <taxon>Chromadorea</taxon>
        <taxon>Rhabditida</taxon>
        <taxon>Spirurina</taxon>
        <taxon>Ascaridomorpha</taxon>
        <taxon>Ascaridoidea</taxon>
        <taxon>Ascarididae</taxon>
        <taxon>Ascaris</taxon>
    </lineage>
</organism>
<sequence length="111" mass="13212">MIVNRYGPCKHRRLKYNVLLCYQCPIYELMNKMFGMMNVEIMSHLIAVTLNLVNASYGYSGKRLCYCSLRMFIHFPGHTTMTNVAQRKEYQGDRRDMNNDDSKHILLRLRR</sequence>
<dbReference type="WBParaSite" id="ALUE_0001595301-mRNA-1">
    <property type="protein sequence ID" value="ALUE_0001595301-mRNA-1"/>
    <property type="gene ID" value="ALUE_0001595301"/>
</dbReference>
<protein>
    <submittedName>
        <fullName evidence="2">Uncharacterized protein</fullName>
    </submittedName>
</protein>